<keyword evidence="4" id="KW-0378">Hydrolase</keyword>
<evidence type="ECO:0000256" key="1">
    <source>
        <dbReference type="SAM" id="MobiDB-lite"/>
    </source>
</evidence>
<evidence type="ECO:0000259" key="2">
    <source>
        <dbReference type="Pfam" id="PF07486"/>
    </source>
</evidence>
<feature type="domain" description="Copper amine oxidase-like N-terminal" evidence="3">
    <location>
        <begin position="9"/>
        <end position="115"/>
    </location>
</feature>
<name>A0A927GRI8_9BACL</name>
<gene>
    <name evidence="4" type="ORF">IDH44_07470</name>
</gene>
<dbReference type="InterPro" id="IPR012854">
    <property type="entry name" value="Cu_amine_oxidase-like_N"/>
</dbReference>
<dbReference type="RefSeq" id="WP_190916221.1">
    <property type="nucleotide sequence ID" value="NZ_JACXIZ010000013.1"/>
</dbReference>
<dbReference type="EMBL" id="JACXIZ010000013">
    <property type="protein sequence ID" value="MBD2845025.1"/>
    <property type="molecule type" value="Genomic_DNA"/>
</dbReference>
<dbReference type="Gene3D" id="1.10.10.2520">
    <property type="entry name" value="Cell wall hydrolase SleB, domain 1"/>
    <property type="match status" value="1"/>
</dbReference>
<dbReference type="InterPro" id="IPR042047">
    <property type="entry name" value="SleB_dom1"/>
</dbReference>
<organism evidence="4 5">
    <name type="scientific">Paenibacillus sabuli</name>
    <dbReference type="NCBI Taxonomy" id="2772509"/>
    <lineage>
        <taxon>Bacteria</taxon>
        <taxon>Bacillati</taxon>
        <taxon>Bacillota</taxon>
        <taxon>Bacilli</taxon>
        <taxon>Bacillales</taxon>
        <taxon>Paenibacillaceae</taxon>
        <taxon>Paenibacillus</taxon>
    </lineage>
</organism>
<dbReference type="InterPro" id="IPR036582">
    <property type="entry name" value="Mao_N_sf"/>
</dbReference>
<keyword evidence="5" id="KW-1185">Reference proteome</keyword>
<evidence type="ECO:0000313" key="5">
    <source>
        <dbReference type="Proteomes" id="UP000621560"/>
    </source>
</evidence>
<dbReference type="Gene3D" id="6.20.240.60">
    <property type="match status" value="1"/>
</dbReference>
<dbReference type="InterPro" id="IPR011105">
    <property type="entry name" value="Cell_wall_hydrolase_SleB"/>
</dbReference>
<dbReference type="Pfam" id="PF07833">
    <property type="entry name" value="Cu_amine_oxidN1"/>
    <property type="match status" value="1"/>
</dbReference>
<dbReference type="GO" id="GO:0016787">
    <property type="term" value="F:hydrolase activity"/>
    <property type="evidence" value="ECO:0007669"/>
    <property type="project" value="UniProtKB-KW"/>
</dbReference>
<protein>
    <submittedName>
        <fullName evidence="4">Cell wall hydrolase</fullName>
    </submittedName>
</protein>
<feature type="domain" description="Cell wall hydrolase SleB" evidence="2">
    <location>
        <begin position="250"/>
        <end position="347"/>
    </location>
</feature>
<comment type="caution">
    <text evidence="4">The sequence shown here is derived from an EMBL/GenBank/DDBJ whole genome shotgun (WGS) entry which is preliminary data.</text>
</comment>
<evidence type="ECO:0000259" key="3">
    <source>
        <dbReference type="Pfam" id="PF07833"/>
    </source>
</evidence>
<accession>A0A927GRI8</accession>
<evidence type="ECO:0000313" key="4">
    <source>
        <dbReference type="EMBL" id="MBD2845025.1"/>
    </source>
</evidence>
<dbReference type="SUPFAM" id="SSF55383">
    <property type="entry name" value="Copper amine oxidase, domain N"/>
    <property type="match status" value="1"/>
</dbReference>
<proteinExistence type="predicted"/>
<dbReference type="Gene3D" id="3.30.457.10">
    <property type="entry name" value="Copper amine oxidase-like, N-terminal domain"/>
    <property type="match status" value="1"/>
</dbReference>
<reference evidence="4" key="1">
    <citation type="submission" date="2020-09" db="EMBL/GenBank/DDBJ databases">
        <title>A novel bacterium of genus Paenibacillus, isolated from South China Sea.</title>
        <authorList>
            <person name="Huang H."/>
            <person name="Mo K."/>
            <person name="Hu Y."/>
        </authorList>
    </citation>
    <scope>NUCLEOTIDE SEQUENCE</scope>
    <source>
        <strain evidence="4">IB182496</strain>
    </source>
</reference>
<dbReference type="Proteomes" id="UP000621560">
    <property type="component" value="Unassembled WGS sequence"/>
</dbReference>
<feature type="region of interest" description="Disordered" evidence="1">
    <location>
        <begin position="192"/>
        <end position="223"/>
    </location>
</feature>
<dbReference type="Pfam" id="PF07486">
    <property type="entry name" value="Hydrolase_2"/>
    <property type="match status" value="1"/>
</dbReference>
<dbReference type="AlphaFoldDB" id="A0A927GRI8"/>
<sequence length="349" mass="37621">MESSAVLLEGSVLDTGEAPSLLMDNRLYVPLSPLVEQMSGALIWDADTKQAEVVTAAGDRFAFAADDYGLTLNDTHYWMEAAPFLHEYRLYFPLRDAAQLLHAKLEWNEATKQANIVPVARFGAEPGATVASLAAAAETTPLLLIERNGWAADTHVLGGGVPVSTVVPDLMSDKLAESPAVTQARIEAERQARLAAEEEQRRKAEEEARAQAEREAAARAAREAEAAAAQAHKADEALLARIIQVEAGYESYQSQLAVGSVIMNRVNSSRFPNTIKDVIYQRGQFPPAHNGLLDASVAGANAKKAAAAVLKGENNVPGALFFYNPAVTGGKYWDALTLVKEIGNHRYVK</sequence>